<dbReference type="InterPro" id="IPR015422">
    <property type="entry name" value="PyrdxlP-dep_Trfase_small"/>
</dbReference>
<dbReference type="SUPFAM" id="SSF53383">
    <property type="entry name" value="PLP-dependent transferases"/>
    <property type="match status" value="1"/>
</dbReference>
<dbReference type="Proteomes" id="UP001165308">
    <property type="component" value="Unassembled WGS sequence"/>
</dbReference>
<evidence type="ECO:0000313" key="1">
    <source>
        <dbReference type="EMBL" id="MCL7929911.1"/>
    </source>
</evidence>
<dbReference type="PANTHER" id="PTHR43799">
    <property type="entry name" value="AMINOTRANSFERASE, PUTATIVE-RELATED"/>
    <property type="match status" value="1"/>
</dbReference>
<dbReference type="Gene3D" id="3.90.1150.10">
    <property type="entry name" value="Aspartate Aminotransferase, domain 1"/>
    <property type="match status" value="1"/>
</dbReference>
<dbReference type="InterPro" id="IPR024551">
    <property type="entry name" value="AspAT_Ic"/>
</dbReference>
<reference evidence="1" key="1">
    <citation type="submission" date="2022-05" db="EMBL/GenBank/DDBJ databases">
        <title>Halomonas geminus sp. nov. and Halomonas llamarensis sp. nov. isolated from high-altitude salars of the Atacama Desert.</title>
        <authorList>
            <person name="Hintersatz C."/>
            <person name="Rojas L.A."/>
            <person name="Wei T.-S."/>
            <person name="Kutschke S."/>
            <person name="Lehmann F."/>
            <person name="Jain R."/>
            <person name="Pollmann K."/>
        </authorList>
    </citation>
    <scope>NUCLEOTIDE SEQUENCE</scope>
    <source>
        <strain evidence="1">ATCHA</strain>
    </source>
</reference>
<proteinExistence type="predicted"/>
<dbReference type="InterPro" id="IPR015421">
    <property type="entry name" value="PyrdxlP-dep_Trfase_major"/>
</dbReference>
<sequence>MNKTNPKSITVSCDNESLASLKEKQWIYEDALNKYDRLKARGLSLDMSRGKPSPTQLGFSQPMLSWTSANDFISIDGVDCRNYGGPSLGLSEARQIFSWILGTSTANIAVAGNSSLALMHDIIAFLMLKGSPNGNKPWVKSGQISFICPVPGYDRHFSILESFGITMLPVPIIENGPDMDTVEQLVFEDPSVKAMWCMPKYSNPTGITYSAETIHRLGSMKTAALDFHLFWDNAYAVHHLSDKSVFIPDILDVSATAGYENRAFVFASTSKITLSGSGLAALATSDQNLSWWQSHSDLRSIGPDKLNQLRHARFLKVKSSLDRLMESHRSVLAPKFNAVVSTFHRLLGSLNEVEWTEPLGGYFINLKVPTGCATRTVQLAADAGIVLTAAGASFPYRKDYKDCNIRIAPSFPTLSQINDAAEGIAVCVRLAIAESELE</sequence>
<evidence type="ECO:0000313" key="2">
    <source>
        <dbReference type="Proteomes" id="UP001165308"/>
    </source>
</evidence>
<dbReference type="Gene3D" id="3.40.640.10">
    <property type="entry name" value="Type I PLP-dependent aspartate aminotransferase-like (Major domain)"/>
    <property type="match status" value="1"/>
</dbReference>
<gene>
    <name evidence="1" type="ORF">M8006_07965</name>
</gene>
<name>A0ABT0SQ96_9GAMM</name>
<accession>A0ABT0SQ96</accession>
<dbReference type="CDD" id="cd00609">
    <property type="entry name" value="AAT_like"/>
    <property type="match status" value="1"/>
</dbReference>
<dbReference type="Pfam" id="PF12897">
    <property type="entry name" value="Asp_aminotransf"/>
    <property type="match status" value="1"/>
</dbReference>
<dbReference type="PANTHER" id="PTHR43799:SF1">
    <property type="entry name" value="ASPARTATE AMINOTRANSFERASE"/>
    <property type="match status" value="1"/>
</dbReference>
<keyword evidence="1" id="KW-0032">Aminotransferase</keyword>
<dbReference type="EMBL" id="JAMJPJ010000009">
    <property type="protein sequence ID" value="MCL7929911.1"/>
    <property type="molecule type" value="Genomic_DNA"/>
</dbReference>
<dbReference type="InterPro" id="IPR015424">
    <property type="entry name" value="PyrdxlP-dep_Trfase"/>
</dbReference>
<dbReference type="GO" id="GO:0008483">
    <property type="term" value="F:transaminase activity"/>
    <property type="evidence" value="ECO:0007669"/>
    <property type="project" value="UniProtKB-KW"/>
</dbReference>
<comment type="caution">
    <text evidence="1">The sequence shown here is derived from an EMBL/GenBank/DDBJ whole genome shotgun (WGS) entry which is preliminary data.</text>
</comment>
<keyword evidence="2" id="KW-1185">Reference proteome</keyword>
<protein>
    <submittedName>
        <fullName evidence="1">Aminotransferase class I/II-fold pyridoxal phosphate-dependent enzyme</fullName>
    </submittedName>
</protein>
<organism evidence="1 2">
    <name type="scientific">Halomonas llamarensis</name>
    <dbReference type="NCBI Taxonomy" id="2945104"/>
    <lineage>
        <taxon>Bacteria</taxon>
        <taxon>Pseudomonadati</taxon>
        <taxon>Pseudomonadota</taxon>
        <taxon>Gammaproteobacteria</taxon>
        <taxon>Oceanospirillales</taxon>
        <taxon>Halomonadaceae</taxon>
        <taxon>Halomonas</taxon>
    </lineage>
</organism>
<dbReference type="RefSeq" id="WP_250080953.1">
    <property type="nucleotide sequence ID" value="NZ_JAMJPJ010000009.1"/>
</dbReference>
<keyword evidence="1" id="KW-0808">Transferase</keyword>